<comment type="caution">
    <text evidence="1">The sequence shown here is derived from an EMBL/GenBank/DDBJ whole genome shotgun (WGS) entry which is preliminary data.</text>
</comment>
<dbReference type="Proteomes" id="UP000319663">
    <property type="component" value="Unassembled WGS sequence"/>
</dbReference>
<evidence type="ECO:0000313" key="1">
    <source>
        <dbReference type="EMBL" id="TQB73561.1"/>
    </source>
</evidence>
<organism evidence="1 2">
    <name type="scientific">Monascus purpureus</name>
    <name type="common">Red mold</name>
    <name type="synonym">Monascus anka</name>
    <dbReference type="NCBI Taxonomy" id="5098"/>
    <lineage>
        <taxon>Eukaryota</taxon>
        <taxon>Fungi</taxon>
        <taxon>Dikarya</taxon>
        <taxon>Ascomycota</taxon>
        <taxon>Pezizomycotina</taxon>
        <taxon>Eurotiomycetes</taxon>
        <taxon>Eurotiomycetidae</taxon>
        <taxon>Eurotiales</taxon>
        <taxon>Aspergillaceae</taxon>
        <taxon>Monascus</taxon>
    </lineage>
</organism>
<proteinExistence type="predicted"/>
<gene>
    <name evidence="1" type="ORF">MPDQ_005664</name>
</gene>
<name>A0A507R025_MONPU</name>
<keyword evidence="2" id="KW-1185">Reference proteome</keyword>
<evidence type="ECO:0000313" key="2">
    <source>
        <dbReference type="Proteomes" id="UP000319663"/>
    </source>
</evidence>
<dbReference type="AlphaFoldDB" id="A0A507R025"/>
<accession>A0A507R025</accession>
<dbReference type="EMBL" id="VIFY01000041">
    <property type="protein sequence ID" value="TQB73561.1"/>
    <property type="molecule type" value="Genomic_DNA"/>
</dbReference>
<sequence>MRIIDYIFRFGIGGLFADPFKHFRSHGIQLDPPRCPMLPIPPAINGDMITTLPVTFSDLFSLAKFDVREFSLFKVSVQVEAVDEYLMDALIFQRGYKSKEITRQPGAASTRHPTYY</sequence>
<reference evidence="1 2" key="1">
    <citation type="submission" date="2019-06" db="EMBL/GenBank/DDBJ databases">
        <title>Wine fermentation using esterase from Monascus purpureus.</title>
        <authorList>
            <person name="Geng C."/>
            <person name="Zhang Y."/>
        </authorList>
    </citation>
    <scope>NUCLEOTIDE SEQUENCE [LARGE SCALE GENOMIC DNA]</scope>
    <source>
        <strain evidence="1">HQ1</strain>
    </source>
</reference>
<protein>
    <submittedName>
        <fullName evidence="1">Uncharacterized protein</fullName>
    </submittedName>
</protein>